<dbReference type="EMBL" id="BAABIQ010000035">
    <property type="protein sequence ID" value="GAA4794453.1"/>
    <property type="molecule type" value="Genomic_DNA"/>
</dbReference>
<evidence type="ECO:0000256" key="1">
    <source>
        <dbReference type="ARBA" id="ARBA00004370"/>
    </source>
</evidence>
<dbReference type="PANTHER" id="PTHR30221:SF1">
    <property type="entry name" value="SMALL-CONDUCTANCE MECHANOSENSITIVE CHANNEL"/>
    <property type="match status" value="1"/>
</dbReference>
<dbReference type="InterPro" id="IPR010920">
    <property type="entry name" value="LSM_dom_sf"/>
</dbReference>
<dbReference type="RefSeq" id="WP_345231984.1">
    <property type="nucleotide sequence ID" value="NZ_BAABIQ010000035.1"/>
</dbReference>
<proteinExistence type="predicted"/>
<dbReference type="Pfam" id="PF00924">
    <property type="entry name" value="MS_channel_2nd"/>
    <property type="match status" value="1"/>
</dbReference>
<comment type="caution">
    <text evidence="7">The sequence shown here is derived from an EMBL/GenBank/DDBJ whole genome shotgun (WGS) entry which is preliminary data.</text>
</comment>
<keyword evidence="2 5" id="KW-0812">Transmembrane</keyword>
<reference evidence="8" key="1">
    <citation type="journal article" date="2019" name="Int. J. Syst. Evol. Microbiol.">
        <title>The Global Catalogue of Microorganisms (GCM) 10K type strain sequencing project: providing services to taxonomists for standard genome sequencing and annotation.</title>
        <authorList>
            <consortium name="The Broad Institute Genomics Platform"/>
            <consortium name="The Broad Institute Genome Sequencing Center for Infectious Disease"/>
            <person name="Wu L."/>
            <person name="Ma J."/>
        </authorList>
    </citation>
    <scope>NUCLEOTIDE SEQUENCE [LARGE SCALE GENOMIC DNA]</scope>
    <source>
        <strain evidence="8">JCM 18200</strain>
    </source>
</reference>
<feature type="transmembrane region" description="Helical" evidence="5">
    <location>
        <begin position="93"/>
        <end position="116"/>
    </location>
</feature>
<evidence type="ECO:0000256" key="3">
    <source>
        <dbReference type="ARBA" id="ARBA00022989"/>
    </source>
</evidence>
<organism evidence="7 8">
    <name type="scientific">Olivibacter ginsenosidimutans</name>
    <dbReference type="NCBI Taxonomy" id="1176537"/>
    <lineage>
        <taxon>Bacteria</taxon>
        <taxon>Pseudomonadati</taxon>
        <taxon>Bacteroidota</taxon>
        <taxon>Sphingobacteriia</taxon>
        <taxon>Sphingobacteriales</taxon>
        <taxon>Sphingobacteriaceae</taxon>
        <taxon>Olivibacter</taxon>
    </lineage>
</organism>
<dbReference type="Gene3D" id="1.10.287.1260">
    <property type="match status" value="1"/>
</dbReference>
<feature type="transmembrane region" description="Helical" evidence="5">
    <location>
        <begin position="18"/>
        <end position="36"/>
    </location>
</feature>
<accession>A0ABP9BEE8</accession>
<dbReference type="SUPFAM" id="SSF50182">
    <property type="entry name" value="Sm-like ribonucleoproteins"/>
    <property type="match status" value="1"/>
</dbReference>
<dbReference type="InterPro" id="IPR006685">
    <property type="entry name" value="MscS_channel_2nd"/>
</dbReference>
<evidence type="ECO:0000313" key="8">
    <source>
        <dbReference type="Proteomes" id="UP001501411"/>
    </source>
</evidence>
<feature type="domain" description="Mechanosensitive ion channel MscS" evidence="6">
    <location>
        <begin position="139"/>
        <end position="205"/>
    </location>
</feature>
<keyword evidence="3 5" id="KW-1133">Transmembrane helix</keyword>
<feature type="transmembrane region" description="Helical" evidence="5">
    <location>
        <begin position="48"/>
        <end position="72"/>
    </location>
</feature>
<evidence type="ECO:0000256" key="5">
    <source>
        <dbReference type="SAM" id="Phobius"/>
    </source>
</evidence>
<keyword evidence="4 5" id="KW-0472">Membrane</keyword>
<dbReference type="InterPro" id="IPR023408">
    <property type="entry name" value="MscS_beta-dom_sf"/>
</dbReference>
<dbReference type="Gene3D" id="2.30.30.60">
    <property type="match status" value="1"/>
</dbReference>
<keyword evidence="8" id="KW-1185">Reference proteome</keyword>
<feature type="transmembrane region" description="Helical" evidence="5">
    <location>
        <begin position="122"/>
        <end position="141"/>
    </location>
</feature>
<evidence type="ECO:0000256" key="4">
    <source>
        <dbReference type="ARBA" id="ARBA00023136"/>
    </source>
</evidence>
<comment type="subcellular location">
    <subcellularLocation>
        <location evidence="1">Membrane</location>
    </subcellularLocation>
</comment>
<sequence length="296" mass="33792">MNSQQEYIKQSIHLKKDLLILVIKIIVFIPITYSLVANQDYYTHKPVIGHLVYALNVFLSSNILISSTRIILLSWYKRRSLYFHTSSRGSFVLGINRIASVLNAIVIIFSVMLAFNINPKDFLTSITIVAAAIALIFKDYITNMISGLIIMFSDQLTLGDYVKIGDYQGQIVDITLVNIVINNDDDDIVMVPNNFVFTTNIVNQSFQNSRKVSVEFELPTQYTMDREDLKNLLNDLLNKHSNEVLENSMKLKILTVQKDVVKYKVQFTLTNLGKTQSQFIKNIVLNEVLKIGKENN</sequence>
<gene>
    <name evidence="7" type="ORF">GCM10023231_23540</name>
</gene>
<evidence type="ECO:0000259" key="6">
    <source>
        <dbReference type="Pfam" id="PF00924"/>
    </source>
</evidence>
<dbReference type="Proteomes" id="UP001501411">
    <property type="component" value="Unassembled WGS sequence"/>
</dbReference>
<evidence type="ECO:0000256" key="2">
    <source>
        <dbReference type="ARBA" id="ARBA00022692"/>
    </source>
</evidence>
<dbReference type="InterPro" id="IPR045275">
    <property type="entry name" value="MscS_archaea/bacteria_type"/>
</dbReference>
<dbReference type="PANTHER" id="PTHR30221">
    <property type="entry name" value="SMALL-CONDUCTANCE MECHANOSENSITIVE CHANNEL"/>
    <property type="match status" value="1"/>
</dbReference>
<protein>
    <recommendedName>
        <fullName evidence="6">Mechanosensitive ion channel MscS domain-containing protein</fullName>
    </recommendedName>
</protein>
<name>A0ABP9BEE8_9SPHI</name>
<evidence type="ECO:0000313" key="7">
    <source>
        <dbReference type="EMBL" id="GAA4794453.1"/>
    </source>
</evidence>